<dbReference type="Proteomes" id="UP001193734">
    <property type="component" value="Unassembled WGS sequence"/>
</dbReference>
<name>A0ABX2ATQ6_9BACT</name>
<dbReference type="GeneID" id="82157456"/>
<sequence length="173" mass="18474">MKVTVKDRQSLFDVAIQVLGSAEGVFALSERNGLSITDRLTDGQELEYDLGDIVDSRTAELVAARGICPATEIPSTDERALLLRVRSIHAPNILPPPPLVRPGIITTIGTMYDSGVTTQQPKAMGVAAEPEENVLNDVLNEAKKAAASNEPPPNKSGQAVTSIFSNEFNDSFA</sequence>
<accession>A0ABX2ATQ6</accession>
<evidence type="ECO:0000256" key="1">
    <source>
        <dbReference type="SAM" id="MobiDB-lite"/>
    </source>
</evidence>
<dbReference type="EMBL" id="JABKKE010000009">
    <property type="protein sequence ID" value="NPE14020.1"/>
    <property type="molecule type" value="Genomic_DNA"/>
</dbReference>
<evidence type="ECO:0000313" key="3">
    <source>
        <dbReference type="Proteomes" id="UP001193734"/>
    </source>
</evidence>
<feature type="region of interest" description="Disordered" evidence="1">
    <location>
        <begin position="144"/>
        <end position="173"/>
    </location>
</feature>
<dbReference type="RefSeq" id="WP_172324835.1">
    <property type="nucleotide sequence ID" value="NZ_CASQWE010000002.1"/>
</dbReference>
<protein>
    <recommendedName>
        <fullName evidence="4">LysM domain-containing protein</fullName>
    </recommendedName>
</protein>
<evidence type="ECO:0008006" key="4">
    <source>
        <dbReference type="Google" id="ProtNLM"/>
    </source>
</evidence>
<feature type="compositionally biased region" description="Polar residues" evidence="1">
    <location>
        <begin position="155"/>
        <end position="173"/>
    </location>
</feature>
<reference evidence="2 3" key="1">
    <citation type="submission" date="2020-05" db="EMBL/GenBank/DDBJ databases">
        <title>Distinct polysaccharide utilization as determinants for interspecies competition between intestinal Prevotella spp.</title>
        <authorList>
            <person name="Galvez E.J.C."/>
            <person name="Iljazovic A."/>
            <person name="Strowig T."/>
        </authorList>
    </citation>
    <scope>NUCLEOTIDE SEQUENCE [LARGE SCALE GENOMIC DNA]</scope>
    <source>
        <strain evidence="2 3">PROD</strain>
    </source>
</reference>
<comment type="caution">
    <text evidence="2">The sequence shown here is derived from an EMBL/GenBank/DDBJ whole genome shotgun (WGS) entry which is preliminary data.</text>
</comment>
<keyword evidence="3" id="KW-1185">Reference proteome</keyword>
<proteinExistence type="predicted"/>
<gene>
    <name evidence="2" type="ORF">HPS55_06715</name>
</gene>
<evidence type="ECO:0000313" key="2">
    <source>
        <dbReference type="EMBL" id="NPE14020.1"/>
    </source>
</evidence>
<organism evidence="2 3">
    <name type="scientific">Xylanibacter rodentium</name>
    <dbReference type="NCBI Taxonomy" id="2736289"/>
    <lineage>
        <taxon>Bacteria</taxon>
        <taxon>Pseudomonadati</taxon>
        <taxon>Bacteroidota</taxon>
        <taxon>Bacteroidia</taxon>
        <taxon>Bacteroidales</taxon>
        <taxon>Prevotellaceae</taxon>
        <taxon>Xylanibacter</taxon>
    </lineage>
</organism>